<evidence type="ECO:0000313" key="15">
    <source>
        <dbReference type="RefSeq" id="XP_053529821.1"/>
    </source>
</evidence>
<dbReference type="SUPFAM" id="SSF52047">
    <property type="entry name" value="RNI-like"/>
    <property type="match status" value="1"/>
</dbReference>
<evidence type="ECO:0000256" key="1">
    <source>
        <dbReference type="ARBA" id="ARBA00004110"/>
    </source>
</evidence>
<dbReference type="Pfam" id="PF17776">
    <property type="entry name" value="NLRC4_HD2"/>
    <property type="match status" value="1"/>
</dbReference>
<dbReference type="PROSITE" id="PS50837">
    <property type="entry name" value="NACHT"/>
    <property type="match status" value="1"/>
</dbReference>
<keyword evidence="8" id="KW-1271">Inflammasome</keyword>
<reference evidence="11" key="1">
    <citation type="journal article" date="2016" name="Nat. Commun.">
        <title>The channel catfish genome sequence provides insights into the evolution of scale formation in teleosts.</title>
        <authorList>
            <person name="Liu Z."/>
            <person name="Liu S."/>
            <person name="Yao J."/>
            <person name="Bao L."/>
            <person name="Zhang J."/>
            <person name="Li Y."/>
            <person name="Jiang C."/>
            <person name="Sun L."/>
            <person name="Wang R."/>
            <person name="Zhang Y."/>
            <person name="Zhou T."/>
            <person name="Zeng Q."/>
            <person name="Fu Q."/>
            <person name="Gao S."/>
            <person name="Li N."/>
            <person name="Koren S."/>
            <person name="Jiang Y."/>
            <person name="Zimin A."/>
            <person name="Xu P."/>
            <person name="Phillippy A.M."/>
            <person name="Geng X."/>
            <person name="Song L."/>
            <person name="Sun F."/>
            <person name="Li C."/>
            <person name="Wang X."/>
            <person name="Chen A."/>
            <person name="Jin Y."/>
            <person name="Yuan Z."/>
            <person name="Yang Y."/>
            <person name="Tan S."/>
            <person name="Peatman E."/>
            <person name="Lu J."/>
            <person name="Qin Z."/>
            <person name="Dunham R."/>
            <person name="Li Z."/>
            <person name="Sonstegard T."/>
            <person name="Feng J."/>
            <person name="Danzmann R.G."/>
            <person name="Schroeder S."/>
            <person name="Scheffler B."/>
            <person name="Duke M.V."/>
            <person name="Ballard L."/>
            <person name="Kucuktas H."/>
            <person name="Kaltenboeck L."/>
            <person name="Liu H."/>
            <person name="Armbruster J."/>
            <person name="Xie Y."/>
            <person name="Kirby M.L."/>
            <person name="Tian Y."/>
            <person name="Flanagan M.E."/>
            <person name="Mu W."/>
            <person name="Waldbieser G.C."/>
        </authorList>
    </citation>
    <scope>NUCLEOTIDE SEQUENCE [LARGE SCALE GENOMIC DNA]</scope>
    <source>
        <strain evidence="11">SDA103</strain>
    </source>
</reference>
<feature type="compositionally biased region" description="Polar residues" evidence="9">
    <location>
        <begin position="1166"/>
        <end position="1182"/>
    </location>
</feature>
<proteinExistence type="predicted"/>
<evidence type="ECO:0000313" key="11">
    <source>
        <dbReference type="Proteomes" id="UP000221080"/>
    </source>
</evidence>
<keyword evidence="3" id="KW-0677">Repeat</keyword>
<dbReference type="GO" id="GO:0005829">
    <property type="term" value="C:cytosol"/>
    <property type="evidence" value="ECO:0007669"/>
    <property type="project" value="UniProtKB-SubCell"/>
</dbReference>
<name>A0A2D0T899_ICTPU</name>
<dbReference type="InterPro" id="IPR027417">
    <property type="entry name" value="P-loop_NTPase"/>
</dbReference>
<dbReference type="InterPro" id="IPR041267">
    <property type="entry name" value="NLRP_HD2"/>
</dbReference>
<evidence type="ECO:0000313" key="13">
    <source>
        <dbReference type="RefSeq" id="XP_017350866.2"/>
    </source>
</evidence>
<keyword evidence="7" id="KW-0395">Inflammatory response</keyword>
<reference evidence="12 13" key="2">
    <citation type="submission" date="2025-04" db="UniProtKB">
        <authorList>
            <consortium name="RefSeq"/>
        </authorList>
    </citation>
    <scope>IDENTIFICATION</scope>
    <source>
        <tissue evidence="12 13">Blood</tissue>
    </source>
</reference>
<dbReference type="SUPFAM" id="SSF52540">
    <property type="entry name" value="P-loop containing nucleoside triphosphate hydrolases"/>
    <property type="match status" value="1"/>
</dbReference>
<dbReference type="Pfam" id="PF05729">
    <property type="entry name" value="NACHT"/>
    <property type="match status" value="1"/>
</dbReference>
<evidence type="ECO:0000256" key="6">
    <source>
        <dbReference type="ARBA" id="ARBA00022843"/>
    </source>
</evidence>
<evidence type="ECO:0000256" key="5">
    <source>
        <dbReference type="ARBA" id="ARBA00022840"/>
    </source>
</evidence>
<dbReference type="RefSeq" id="XP_017350866.2">
    <property type="nucleotide sequence ID" value="XM_017495377.3"/>
</dbReference>
<keyword evidence="5" id="KW-0067">ATP-binding</keyword>
<dbReference type="InterPro" id="IPR032675">
    <property type="entry name" value="LRR_dom_sf"/>
</dbReference>
<keyword evidence="4" id="KW-0547">Nucleotide-binding</keyword>
<dbReference type="PANTHER" id="PTHR45690">
    <property type="entry name" value="NACHT, LRR AND PYD DOMAINS-CONTAINING PROTEIN 12"/>
    <property type="match status" value="1"/>
</dbReference>
<dbReference type="RefSeq" id="XP_053529821.1">
    <property type="nucleotide sequence ID" value="XM_053673846.1"/>
</dbReference>
<feature type="region of interest" description="Disordered" evidence="9">
    <location>
        <begin position="1149"/>
        <end position="1182"/>
    </location>
</feature>
<protein>
    <submittedName>
        <fullName evidence="12 13">Uncharacterized protein LOC108280423 isoform X1</fullName>
    </submittedName>
</protein>
<dbReference type="RefSeq" id="XP_053529820.1">
    <property type="nucleotide sequence ID" value="XM_053673845.1"/>
</dbReference>
<evidence type="ECO:0000256" key="9">
    <source>
        <dbReference type="SAM" id="MobiDB-lite"/>
    </source>
</evidence>
<dbReference type="InterPro" id="IPR007111">
    <property type="entry name" value="NACHT_NTPase"/>
</dbReference>
<sequence length="1564" mass="178018">MQMEQYDREMCTIEERSAQSTDHLKVTIVAQGGNVFSPIFHNVQGAGCMTLTQSVGGANLSECEARDMTSVMTEYKESVVSMYAYTREYTSCPGEHVLLADRYVDPLIIQRHRVKKEREKEMCSKGKDFFNLRTYDTNQSTGIDDLFSQEDGPNNECPKAVILQGNSGNGKSFMAQKIILDWAKGDLFAGIFDVVFHLRCSELNAISGDISLVELLNCSEEMTQILKDKEKRVLFLVDGFDELRRSLPEKALPIRVDIQAKPAAILSSLLRGIMLKESFLLITTRSTSTKKLGKLLKCPQRFTEIIGFSEKGVQEYFQKFFEDKDLSNQVHDQVKTNEALYTACFSPVMCWLICNVFKQKHNMGTRMTSGLKSTTSIFIDFVFILLEHHCQDLNQTEQFNMLKNLGQLAEEGMLKGKILFERQFVPEVILNLVGLPFLCTFHHREGTHVKEMFSFLHLSFQEFFAALFYVLLDKAEAETKINQLLSSVSDLFKMSKNSHLLPVIQCLFGLSNKKVINLINEKHQHVVSRKIGSLLEKWMHTFVKNDMMTHFSSFTLHCLYEVNDKNVVMNIMKIWETGRAGVNILLSSSQMTDYRAAAYCLQFCRRIRSLYLCASTMQTLKMMETALSKCYELHLTVNYVSDDDAVYLISAMGKGKHLQCLRLEDGSLSDHSVQMIMSTLPKQRSVVDVHLTVKAINHNNTEILMNFHKCLKASGQFSLKVATLKNQEESLCSHFAIHNYNLYEITIKHNVVESSVKCGLALVYLSVAFDSVISHNDMKHLLRISYNLKEIPQFEEHVDALLSFLHSIPGLTTVKLDAKNLSLKSASKILTFSQNRPSVGRHSIRFDVDSLRGINEEDICSLSLFTDDLVYVDGVILHLKLKVHSSSLQDAYETEFKAILLQLSLTFPPMEGATVNWEVLFKMSSHLMKSNQRTCFSLDKQMSTIFSVLQSVPSLTEVNLHLRSLPENWAAEMIYFLQACSSLPFFELRVGNGGETLGMIRGEALRSSDKNSILSFGCRHLDYHDYHGWISPPGYMAGDVHSVLPCITLTITNNTDFFNNSWTTFFHHYNQLKAMTELCPEYDQCLDGLLSVMNTIPALKEVELALRFFTAHVASSILQLFQTSSSLCKIDVMLSRQIRRDRADEQNAREDWKSFQSDDEGDSVYSDISDSNRSAEFSSGSYGTDVEDYGDTVYLPRQLSLNSEIENNDLDLCSELRVRKNARNECKLSLRCDGSNPDTKAVFAYISVIVSEYSGDTEIKWGSFFQSYYETKGLTERNPYFAEKTDALLSFLHVVPGLEEVEFGIHSLTESWAPRILFLCHANPNIRRIRLLLENAQQNDQDSACSSLTIKRNFTDMVTLKIDMLSITTIPSLIHLKLPCSEISNLDGAGLLYRLKCLEGLNDTSQEYNMQLNELISFLRSVPNLQKLKLHIENLTTIWVKRVLSLKTCHSLRKIFVTTLSDDMLMEEAISELKKNWTCQECVVVITGLRCSNPTAKCSKQNWHQECNKNMKLSFCGGQYSEEPLMYGQRETDSESEECKYYTFECYPDVIEVDEEEDGDVFII</sequence>
<feature type="domain" description="NACHT" evidence="10">
    <location>
        <begin position="159"/>
        <end position="288"/>
    </location>
</feature>
<accession>A0A2D0T899</accession>
<gene>
    <name evidence="12 13 14 15" type="primary">LOC108280423</name>
</gene>
<evidence type="ECO:0000313" key="14">
    <source>
        <dbReference type="RefSeq" id="XP_053529820.1"/>
    </source>
</evidence>
<dbReference type="PANTHER" id="PTHR45690:SF19">
    <property type="entry name" value="NACHT, LRR AND PYD DOMAINS-CONTAINING PROTEIN 3"/>
    <property type="match status" value="1"/>
</dbReference>
<dbReference type="GeneID" id="108280423"/>
<dbReference type="InterPro" id="IPR050637">
    <property type="entry name" value="NLRP_innate_immun_reg"/>
</dbReference>
<dbReference type="Gene3D" id="3.40.50.300">
    <property type="entry name" value="P-loop containing nucleotide triphosphate hydrolases"/>
    <property type="match status" value="1"/>
</dbReference>
<evidence type="ECO:0000256" key="8">
    <source>
        <dbReference type="ARBA" id="ARBA00023233"/>
    </source>
</evidence>
<dbReference type="GO" id="GO:0005524">
    <property type="term" value="F:ATP binding"/>
    <property type="evidence" value="ECO:0007669"/>
    <property type="project" value="UniProtKB-KW"/>
</dbReference>
<dbReference type="KEGG" id="ipu:108280423"/>
<evidence type="ECO:0000256" key="4">
    <source>
        <dbReference type="ARBA" id="ARBA00022741"/>
    </source>
</evidence>
<evidence type="ECO:0000256" key="7">
    <source>
        <dbReference type="ARBA" id="ARBA00023198"/>
    </source>
</evidence>
<dbReference type="Gene3D" id="3.80.10.10">
    <property type="entry name" value="Ribonuclease Inhibitor"/>
    <property type="match status" value="1"/>
</dbReference>
<dbReference type="RefSeq" id="XP_017350865.2">
    <property type="nucleotide sequence ID" value="XM_017495376.3"/>
</dbReference>
<evidence type="ECO:0000313" key="12">
    <source>
        <dbReference type="RefSeq" id="XP_017350865.2"/>
    </source>
</evidence>
<evidence type="ECO:0000256" key="2">
    <source>
        <dbReference type="ARBA" id="ARBA00022490"/>
    </source>
</evidence>
<keyword evidence="6" id="KW-0832">Ubl conjugation</keyword>
<keyword evidence="11" id="KW-1185">Reference proteome</keyword>
<dbReference type="Proteomes" id="UP000221080">
    <property type="component" value="Chromosome 20"/>
</dbReference>
<evidence type="ECO:0000259" key="10">
    <source>
        <dbReference type="PROSITE" id="PS50837"/>
    </source>
</evidence>
<keyword evidence="2" id="KW-0963">Cytoplasm</keyword>
<dbReference type="OrthoDB" id="120976at2759"/>
<organism evidence="11 12">
    <name type="scientific">Ictalurus punctatus</name>
    <name type="common">Channel catfish</name>
    <name type="synonym">Silurus punctatus</name>
    <dbReference type="NCBI Taxonomy" id="7998"/>
    <lineage>
        <taxon>Eukaryota</taxon>
        <taxon>Metazoa</taxon>
        <taxon>Chordata</taxon>
        <taxon>Craniata</taxon>
        <taxon>Vertebrata</taxon>
        <taxon>Euteleostomi</taxon>
        <taxon>Actinopterygii</taxon>
        <taxon>Neopterygii</taxon>
        <taxon>Teleostei</taxon>
        <taxon>Ostariophysi</taxon>
        <taxon>Siluriformes</taxon>
        <taxon>Ictaluridae</taxon>
        <taxon>Ictalurus</taxon>
    </lineage>
</organism>
<comment type="subcellular location">
    <subcellularLocation>
        <location evidence="1">Inflammasome</location>
    </subcellularLocation>
</comment>
<evidence type="ECO:0000256" key="3">
    <source>
        <dbReference type="ARBA" id="ARBA00022737"/>
    </source>
</evidence>